<evidence type="ECO:0000313" key="1">
    <source>
        <dbReference type="EMBL" id="RNA18934.1"/>
    </source>
</evidence>
<proteinExistence type="predicted"/>
<comment type="caution">
    <text evidence="1">The sequence shown here is derived from an EMBL/GenBank/DDBJ whole genome shotgun (WGS) entry which is preliminary data.</text>
</comment>
<sequence>MSTKQATIGTACFKAKKKSSVNVNSLINLTKNIEKSDYKKFDQDLIRVRRIEKQLKLRKSEIIDSAHLLNLKLNDDFEIKLDDSDIAEETLHQEETQEDGDENILSQEDIEKLNETEKSFLNDSKLKIN</sequence>
<name>A0A3M7R6C1_BRAPC</name>
<dbReference type="EMBL" id="REGN01004145">
    <property type="protein sequence ID" value="RNA18934.1"/>
    <property type="molecule type" value="Genomic_DNA"/>
</dbReference>
<organism evidence="1 2">
    <name type="scientific">Brachionus plicatilis</name>
    <name type="common">Marine rotifer</name>
    <name type="synonym">Brachionus muelleri</name>
    <dbReference type="NCBI Taxonomy" id="10195"/>
    <lineage>
        <taxon>Eukaryota</taxon>
        <taxon>Metazoa</taxon>
        <taxon>Spiralia</taxon>
        <taxon>Gnathifera</taxon>
        <taxon>Rotifera</taxon>
        <taxon>Eurotatoria</taxon>
        <taxon>Monogononta</taxon>
        <taxon>Pseudotrocha</taxon>
        <taxon>Ploima</taxon>
        <taxon>Brachionidae</taxon>
        <taxon>Brachionus</taxon>
    </lineage>
</organism>
<accession>A0A3M7R6C1</accession>
<keyword evidence="2" id="KW-1185">Reference proteome</keyword>
<evidence type="ECO:0000313" key="2">
    <source>
        <dbReference type="Proteomes" id="UP000276133"/>
    </source>
</evidence>
<dbReference type="Proteomes" id="UP000276133">
    <property type="component" value="Unassembled WGS sequence"/>
</dbReference>
<dbReference type="AlphaFoldDB" id="A0A3M7R6C1"/>
<gene>
    <name evidence="1" type="ORF">BpHYR1_000598</name>
</gene>
<protein>
    <submittedName>
        <fullName evidence="1">Uncharacterized protein</fullName>
    </submittedName>
</protein>
<reference evidence="1 2" key="1">
    <citation type="journal article" date="2018" name="Sci. Rep.">
        <title>Genomic signatures of local adaptation to the degree of environmental predictability in rotifers.</title>
        <authorList>
            <person name="Franch-Gras L."/>
            <person name="Hahn C."/>
            <person name="Garcia-Roger E.M."/>
            <person name="Carmona M.J."/>
            <person name="Serra M."/>
            <person name="Gomez A."/>
        </authorList>
    </citation>
    <scope>NUCLEOTIDE SEQUENCE [LARGE SCALE GENOMIC DNA]</scope>
    <source>
        <strain evidence="1">HYR1</strain>
    </source>
</reference>